<dbReference type="InterPro" id="IPR032609">
    <property type="entry name" value="DUF4893"/>
</dbReference>
<organism evidence="2 3">
    <name type="scientific">Sphingomonas gellani</name>
    <dbReference type="NCBI Taxonomy" id="1166340"/>
    <lineage>
        <taxon>Bacteria</taxon>
        <taxon>Pseudomonadati</taxon>
        <taxon>Pseudomonadota</taxon>
        <taxon>Alphaproteobacteria</taxon>
        <taxon>Sphingomonadales</taxon>
        <taxon>Sphingomonadaceae</taxon>
        <taxon>Sphingomonas</taxon>
    </lineage>
</organism>
<protein>
    <recommendedName>
        <fullName evidence="4">DUF4893 domain-containing protein</fullName>
    </recommendedName>
</protein>
<dbReference type="OrthoDB" id="9153930at2"/>
<dbReference type="STRING" id="1166340.SAMN05192583_2360"/>
<dbReference type="Proteomes" id="UP000199206">
    <property type="component" value="Unassembled WGS sequence"/>
</dbReference>
<dbReference type="RefSeq" id="WP_139198080.1">
    <property type="nucleotide sequence ID" value="NZ_FOCF01000005.1"/>
</dbReference>
<feature type="signal peptide" evidence="1">
    <location>
        <begin position="1"/>
        <end position="20"/>
    </location>
</feature>
<keyword evidence="1" id="KW-0732">Signal</keyword>
<evidence type="ECO:0008006" key="4">
    <source>
        <dbReference type="Google" id="ProtNLM"/>
    </source>
</evidence>
<feature type="chain" id="PRO_5011732010" description="DUF4893 domain-containing protein" evidence="1">
    <location>
        <begin position="21"/>
        <end position="228"/>
    </location>
</feature>
<accession>A0A1H8F0W7</accession>
<gene>
    <name evidence="2" type="ORF">SAMN05192583_2360</name>
</gene>
<name>A0A1H8F0W7_9SPHN</name>
<keyword evidence="3" id="KW-1185">Reference proteome</keyword>
<dbReference type="Pfam" id="PF16233">
    <property type="entry name" value="DUF4893"/>
    <property type="match status" value="1"/>
</dbReference>
<proteinExistence type="predicted"/>
<dbReference type="EMBL" id="FOCF01000005">
    <property type="protein sequence ID" value="SEN24737.1"/>
    <property type="molecule type" value="Genomic_DNA"/>
</dbReference>
<evidence type="ECO:0000313" key="2">
    <source>
        <dbReference type="EMBL" id="SEN24737.1"/>
    </source>
</evidence>
<reference evidence="3" key="1">
    <citation type="submission" date="2016-10" db="EMBL/GenBank/DDBJ databases">
        <authorList>
            <person name="Varghese N."/>
            <person name="Submissions S."/>
        </authorList>
    </citation>
    <scope>NUCLEOTIDE SEQUENCE [LARGE SCALE GENOMIC DNA]</scope>
    <source>
        <strain evidence="3">S6-262</strain>
    </source>
</reference>
<dbReference type="AlphaFoldDB" id="A0A1H8F0W7"/>
<evidence type="ECO:0000256" key="1">
    <source>
        <dbReference type="SAM" id="SignalP"/>
    </source>
</evidence>
<evidence type="ECO:0000313" key="3">
    <source>
        <dbReference type="Proteomes" id="UP000199206"/>
    </source>
</evidence>
<sequence>MTIRGLALSAMLALALPGCASHQAVVSAKPAAVVELAHAGQTPTWQTIATPADIARIEALPGRLAQARAGVPAHLAGRMRAEGPLVDTDAAQQMPQLPPGSYYCRLLRFGGRGRFQAFAPDFCYVDIGPKGLSFTKQTGSNLPQGYLHPDGDRRQVFLGTMRTAGVRGGGGTYGQDASADQVGIVERVAPFRWRLIMDRAGQGAALDMYELVPVPGTVPGAKPATQPG</sequence>